<protein>
    <submittedName>
        <fullName evidence="2">Uncharacterized protein</fullName>
    </submittedName>
</protein>
<organism evidence="1 2">
    <name type="scientific">Romanomermis culicivorax</name>
    <name type="common">Nematode worm</name>
    <dbReference type="NCBI Taxonomy" id="13658"/>
    <lineage>
        <taxon>Eukaryota</taxon>
        <taxon>Metazoa</taxon>
        <taxon>Ecdysozoa</taxon>
        <taxon>Nematoda</taxon>
        <taxon>Enoplea</taxon>
        <taxon>Dorylaimia</taxon>
        <taxon>Mermithida</taxon>
        <taxon>Mermithoidea</taxon>
        <taxon>Mermithidae</taxon>
        <taxon>Romanomermis</taxon>
    </lineage>
</organism>
<name>A0A915HMK2_ROMCU</name>
<reference evidence="2" key="1">
    <citation type="submission" date="2022-11" db="UniProtKB">
        <authorList>
            <consortium name="WormBaseParasite"/>
        </authorList>
    </citation>
    <scope>IDENTIFICATION</scope>
</reference>
<keyword evidence="1" id="KW-1185">Reference proteome</keyword>
<accession>A0A915HMK2</accession>
<proteinExistence type="predicted"/>
<dbReference type="AlphaFoldDB" id="A0A915HMK2"/>
<dbReference type="WBParaSite" id="nRc.2.0.1.t02572-RA">
    <property type="protein sequence ID" value="nRc.2.0.1.t02572-RA"/>
    <property type="gene ID" value="nRc.2.0.1.g02572"/>
</dbReference>
<dbReference type="Proteomes" id="UP000887565">
    <property type="component" value="Unplaced"/>
</dbReference>
<evidence type="ECO:0000313" key="2">
    <source>
        <dbReference type="WBParaSite" id="nRc.2.0.1.t02572-RA"/>
    </source>
</evidence>
<sequence>MHKVLKVLGLLAQEVNGGKGGVRGAEKFTKGHIRCCGDLVVGLVDSVLWAKKIGKSIFLSSNLFYRKHLLSCQLKNVIADVSIMRVIGWQGVGWIREYIAP</sequence>
<evidence type="ECO:0000313" key="1">
    <source>
        <dbReference type="Proteomes" id="UP000887565"/>
    </source>
</evidence>